<dbReference type="PANTHER" id="PTHR30589:SF0">
    <property type="entry name" value="PHOSPHATIDYLGLYCEROL--PROLIPOPROTEIN DIACYLGLYCERYL TRANSFERASE"/>
    <property type="match status" value="1"/>
</dbReference>
<dbReference type="Proteomes" id="UP000237839">
    <property type="component" value="Unassembled WGS sequence"/>
</dbReference>
<dbReference type="AlphaFoldDB" id="A0A2S9GSR0"/>
<feature type="transmembrane region" description="Helical" evidence="7">
    <location>
        <begin position="110"/>
        <end position="128"/>
    </location>
</feature>
<dbReference type="GO" id="GO:0008961">
    <property type="term" value="F:phosphatidylglycerol-prolipoprotein diacylglyceryl transferase activity"/>
    <property type="evidence" value="ECO:0007669"/>
    <property type="project" value="InterPro"/>
</dbReference>
<proteinExistence type="inferred from homology"/>
<keyword evidence="9" id="KW-1185">Reference proteome</keyword>
<gene>
    <name evidence="8" type="ORF">S2091_4507</name>
</gene>
<comment type="similarity">
    <text evidence="1">Belongs to the Lgt family.</text>
</comment>
<sequence length="300" mass="32555">MSFPYLSDLVKALTGYDLPLPLPMFGLCVAAAMLVAASFLKRELGRLHAIGKIGVAQVRGVATPPQEIVPDFIAVVMLAGIFGARLFHILEHTDMFLAHPWKMIFTTSGLSIFGGLIFGTLAGVISVIRWKLPIRPMLDAAAPAMMLGYALGRVGCQISGDGDWGIAANMALKPTWLPSWFWAQTYDNNIYGAVIPAPGVYPTSIYETVMALACFGLLWALRKHPFQLGWLFSVYLFLAGLERLVIEQIRVNPMLEFGGIYATQAEFISVGLMILGLLGVALLSKRLPIDALSAGKAKIT</sequence>
<keyword evidence="6 7" id="KW-0472">Membrane</keyword>
<name>A0A2S9GSR0_9BURK</name>
<dbReference type="Pfam" id="PF01790">
    <property type="entry name" value="LGT"/>
    <property type="match status" value="1"/>
</dbReference>
<evidence type="ECO:0000256" key="2">
    <source>
        <dbReference type="ARBA" id="ARBA00022475"/>
    </source>
</evidence>
<keyword evidence="8" id="KW-0449">Lipoprotein</keyword>
<feature type="transmembrane region" description="Helical" evidence="7">
    <location>
        <begin position="228"/>
        <end position="246"/>
    </location>
</feature>
<evidence type="ECO:0000256" key="7">
    <source>
        <dbReference type="SAM" id="Phobius"/>
    </source>
</evidence>
<feature type="transmembrane region" description="Helical" evidence="7">
    <location>
        <begin position="72"/>
        <end position="90"/>
    </location>
</feature>
<dbReference type="GO" id="GO:0005886">
    <property type="term" value="C:plasma membrane"/>
    <property type="evidence" value="ECO:0007669"/>
    <property type="project" value="InterPro"/>
</dbReference>
<evidence type="ECO:0000256" key="3">
    <source>
        <dbReference type="ARBA" id="ARBA00022679"/>
    </source>
</evidence>
<dbReference type="PANTHER" id="PTHR30589">
    <property type="entry name" value="PROLIPOPROTEIN DIACYLGLYCERYL TRANSFERASE"/>
    <property type="match status" value="1"/>
</dbReference>
<keyword evidence="2" id="KW-1003">Cell membrane</keyword>
<accession>A0A2S9GSR0</accession>
<evidence type="ECO:0000256" key="5">
    <source>
        <dbReference type="ARBA" id="ARBA00022989"/>
    </source>
</evidence>
<comment type="caution">
    <text evidence="8">The sequence shown here is derived from an EMBL/GenBank/DDBJ whole genome shotgun (WGS) entry which is preliminary data.</text>
</comment>
<organism evidence="8 9">
    <name type="scientific">Solimicrobium silvestre</name>
    <dbReference type="NCBI Taxonomy" id="2099400"/>
    <lineage>
        <taxon>Bacteria</taxon>
        <taxon>Pseudomonadati</taxon>
        <taxon>Pseudomonadota</taxon>
        <taxon>Betaproteobacteria</taxon>
        <taxon>Burkholderiales</taxon>
        <taxon>Oxalobacteraceae</taxon>
        <taxon>Solimicrobium</taxon>
    </lineage>
</organism>
<feature type="transmembrane region" description="Helical" evidence="7">
    <location>
        <begin position="20"/>
        <end position="40"/>
    </location>
</feature>
<evidence type="ECO:0000313" key="8">
    <source>
        <dbReference type="EMBL" id="PRC90759.1"/>
    </source>
</evidence>
<evidence type="ECO:0000256" key="6">
    <source>
        <dbReference type="ARBA" id="ARBA00023136"/>
    </source>
</evidence>
<keyword evidence="5 7" id="KW-1133">Transmembrane helix</keyword>
<feature type="transmembrane region" description="Helical" evidence="7">
    <location>
        <begin position="258"/>
        <end position="283"/>
    </location>
</feature>
<evidence type="ECO:0000256" key="1">
    <source>
        <dbReference type="ARBA" id="ARBA00007150"/>
    </source>
</evidence>
<dbReference type="EMBL" id="PUGF01000036">
    <property type="protein sequence ID" value="PRC90759.1"/>
    <property type="molecule type" value="Genomic_DNA"/>
</dbReference>
<reference evidence="8 9" key="1">
    <citation type="submission" date="2018-02" db="EMBL/GenBank/DDBJ databases">
        <title>Solimicrobium silvestre gen. nov., sp. nov., isolated from alpine forest soil.</title>
        <authorList>
            <person name="Margesin R."/>
            <person name="Albuquerque L."/>
            <person name="Zhang D.-C."/>
            <person name="Froufe H.J.C."/>
            <person name="Severino R."/>
            <person name="Roxo I."/>
            <person name="Egas C."/>
            <person name="Da Costa M.S."/>
        </authorList>
    </citation>
    <scope>NUCLEOTIDE SEQUENCE [LARGE SCALE GENOMIC DNA]</scope>
    <source>
        <strain evidence="8 9">S20-91</strain>
    </source>
</reference>
<keyword evidence="4 7" id="KW-0812">Transmembrane</keyword>
<dbReference type="GO" id="GO:0042158">
    <property type="term" value="P:lipoprotein biosynthetic process"/>
    <property type="evidence" value="ECO:0007669"/>
    <property type="project" value="InterPro"/>
</dbReference>
<dbReference type="InterPro" id="IPR001640">
    <property type="entry name" value="Lgt"/>
</dbReference>
<protein>
    <submittedName>
        <fullName evidence="8">Prolipoprotein diacylglyceryltransferase</fullName>
    </submittedName>
</protein>
<dbReference type="OrthoDB" id="871140at2"/>
<dbReference type="RefSeq" id="WP_105534233.1">
    <property type="nucleotide sequence ID" value="NZ_PUGF01000036.1"/>
</dbReference>
<evidence type="ECO:0000256" key="4">
    <source>
        <dbReference type="ARBA" id="ARBA00022692"/>
    </source>
</evidence>
<keyword evidence="3 8" id="KW-0808">Transferase</keyword>
<evidence type="ECO:0000313" key="9">
    <source>
        <dbReference type="Proteomes" id="UP000237839"/>
    </source>
</evidence>